<dbReference type="Pfam" id="PF08531">
    <property type="entry name" value="Bac_rhamnosid_N"/>
    <property type="match status" value="1"/>
</dbReference>
<dbReference type="EMBL" id="PVTL01000010">
    <property type="protein sequence ID" value="PRY65421.1"/>
    <property type="molecule type" value="Genomic_DNA"/>
</dbReference>
<protein>
    <recommendedName>
        <fullName evidence="2">alpha-L-rhamnosidase</fullName>
        <ecNumber evidence="2">3.2.1.40</ecNumber>
    </recommendedName>
</protein>
<feature type="domain" description="Alpha-L-rhamnosidase C-terminal" evidence="7">
    <location>
        <begin position="771"/>
        <end position="837"/>
    </location>
</feature>
<dbReference type="InterPro" id="IPR008928">
    <property type="entry name" value="6-hairpin_glycosidase_sf"/>
</dbReference>
<feature type="domain" description="Alpha-L-rhamnosidase concanavalin-like" evidence="4">
    <location>
        <begin position="320"/>
        <end position="417"/>
    </location>
</feature>
<dbReference type="Proteomes" id="UP000237983">
    <property type="component" value="Unassembled WGS sequence"/>
</dbReference>
<dbReference type="GO" id="GO:0005975">
    <property type="term" value="P:carbohydrate metabolic process"/>
    <property type="evidence" value="ECO:0007669"/>
    <property type="project" value="InterPro"/>
</dbReference>
<dbReference type="Gene3D" id="2.60.420.10">
    <property type="entry name" value="Maltose phosphorylase, domain 3"/>
    <property type="match status" value="1"/>
</dbReference>
<dbReference type="Pfam" id="PF17390">
    <property type="entry name" value="Bac_rhamnosid_C"/>
    <property type="match status" value="1"/>
</dbReference>
<keyword evidence="3" id="KW-0378">Hydrolase</keyword>
<evidence type="ECO:0000256" key="3">
    <source>
        <dbReference type="ARBA" id="ARBA00022801"/>
    </source>
</evidence>
<dbReference type="InterPro" id="IPR035396">
    <property type="entry name" value="Bac_rhamnosid6H"/>
</dbReference>
<reference evidence="8 9" key="1">
    <citation type="submission" date="2018-03" db="EMBL/GenBank/DDBJ databases">
        <title>Genomic Encyclopedia of Type Strains, Phase III (KMG-III): the genomes of soil and plant-associated and newly described type strains.</title>
        <authorList>
            <person name="Whitman W."/>
        </authorList>
    </citation>
    <scope>NUCLEOTIDE SEQUENCE [LARGE SCALE GENOMIC DNA]</scope>
    <source>
        <strain evidence="8 9">CGMCC 1.12484</strain>
    </source>
</reference>
<name>A0A2T0V5I1_9MICO</name>
<dbReference type="OrthoDB" id="9761045at2"/>
<dbReference type="InterPro" id="IPR008902">
    <property type="entry name" value="Rhamnosid_concanavalin"/>
</dbReference>
<evidence type="ECO:0000313" key="9">
    <source>
        <dbReference type="Proteomes" id="UP000237983"/>
    </source>
</evidence>
<dbReference type="InterPro" id="IPR035398">
    <property type="entry name" value="Bac_rhamnosid_C"/>
</dbReference>
<dbReference type="InterPro" id="IPR013783">
    <property type="entry name" value="Ig-like_fold"/>
</dbReference>
<gene>
    <name evidence="8" type="ORF">B0I08_11053</name>
</gene>
<organism evidence="8 9">
    <name type="scientific">Glaciihabitans tibetensis</name>
    <dbReference type="NCBI Taxonomy" id="1266600"/>
    <lineage>
        <taxon>Bacteria</taxon>
        <taxon>Bacillati</taxon>
        <taxon>Actinomycetota</taxon>
        <taxon>Actinomycetes</taxon>
        <taxon>Micrococcales</taxon>
        <taxon>Microbacteriaceae</taxon>
        <taxon>Glaciihabitans</taxon>
    </lineage>
</organism>
<comment type="caution">
    <text evidence="8">The sequence shown here is derived from an EMBL/GenBank/DDBJ whole genome shotgun (WGS) entry which is preliminary data.</text>
</comment>
<dbReference type="InterPro" id="IPR016007">
    <property type="entry name" value="Alpha_rhamnosid"/>
</dbReference>
<dbReference type="Gene3D" id="2.60.120.260">
    <property type="entry name" value="Galactose-binding domain-like"/>
    <property type="match status" value="2"/>
</dbReference>
<evidence type="ECO:0000259" key="5">
    <source>
        <dbReference type="Pfam" id="PF08531"/>
    </source>
</evidence>
<dbReference type="Pfam" id="PF17389">
    <property type="entry name" value="Bac_rhamnosid6H"/>
    <property type="match status" value="1"/>
</dbReference>
<dbReference type="RefSeq" id="WP_106214653.1">
    <property type="nucleotide sequence ID" value="NZ_PVTL01000010.1"/>
</dbReference>
<accession>A0A2T0V5I1</accession>
<comment type="catalytic activity">
    <reaction evidence="1">
        <text>Hydrolysis of terminal non-reducing alpha-L-rhamnose residues in alpha-L-rhamnosides.</text>
        <dbReference type="EC" id="3.2.1.40"/>
    </reaction>
</comment>
<feature type="domain" description="Bacterial alpha-L-rhamnosidase N-terminal" evidence="5">
    <location>
        <begin position="144"/>
        <end position="307"/>
    </location>
</feature>
<sequence>MTTIHDLRVEHHRDALGIGEAEPRLSWSLADTQGAAQTRYQISVSDEISGLRADADPVDSSESVLVPWQAVPLRSRERRQVRVRVWVAGESEPSEWSEPIVVEAGLLHRSDWNTDFVSPSVSHSAEGPRPAYRLRSRFDLPAGDVARVRIYATAHGVYELHLNASAVSSDILAPGWTSYLHRLRYQTYDITGLVVPGQNTISALIADGWYRGRLGFNGGLWDNYGTDVALLAQIEATMSDGTVHVLPVSSAWECAPSAIISTGLYEGEEHDASLDDLVEEWTPASVLPFADFTAEIVAPTGPPVRIIESIAPVGVEVRPNGRIRLDFGQNITGKLRVTVTGPRGHTIGLHHAEVLENDELATRPLRGAASIDRLTLAGGDHPFTWTPHFTFHGFRYAELENWPGEFLPEQAVALVMHSDMERTGTFTSSDPLLNKLHENVVWSMRDNFLDLPTDCPQRDERLGWTGDIQVFGPTAAYLFRSTGTLVSWMRDVAAEQKALGSVPNFVPWIECGFPQDPAAAWGDVAVMLPWTLYQRTGDIGVLRDQYESMTAWVDQVDALTGHSGLWNSGFQLGDWLDPTAPPEKPDDSRTDRYLVASAYHARSARLLAQTAELLGNTGDAAKYSAVADRAASSFRYEFVTPSGRVVSDTETALSVAIMFELLANEDQVQRAGARLSELVIDSGYRIRTGFVGTPIICDALARVGAHDVAYHLLLQTQTPSWLYPITMGATTIWERWDSMLPDGSINPGEMTSFNHYSLGAVADYLHRIIGGLAPAAPGYREVLVAPVPGGGLRAASSELVSPYGLVRTGWTREGTKLVVRAEIPSGVTARVELPDGSDPIDIAAGSHEFVCSYRPAEDDPAAVQRVNLHNPEERALLETA</sequence>
<evidence type="ECO:0000313" key="8">
    <source>
        <dbReference type="EMBL" id="PRY65421.1"/>
    </source>
</evidence>
<dbReference type="PANTHER" id="PTHR33307:SF6">
    <property type="entry name" value="ALPHA-RHAMNOSIDASE (EUROFUNG)-RELATED"/>
    <property type="match status" value="1"/>
</dbReference>
<dbReference type="Pfam" id="PF05592">
    <property type="entry name" value="Bac_rhamnosid"/>
    <property type="match status" value="1"/>
</dbReference>
<dbReference type="InterPro" id="IPR012341">
    <property type="entry name" value="6hp_glycosidase-like_sf"/>
</dbReference>
<dbReference type="AlphaFoldDB" id="A0A2T0V5I1"/>
<dbReference type="Pfam" id="PF25788">
    <property type="entry name" value="Ig_Rha78A_N"/>
    <property type="match status" value="1"/>
</dbReference>
<dbReference type="EC" id="3.2.1.40" evidence="2"/>
<dbReference type="Gene3D" id="2.60.40.10">
    <property type="entry name" value="Immunoglobulins"/>
    <property type="match status" value="1"/>
</dbReference>
<evidence type="ECO:0000256" key="2">
    <source>
        <dbReference type="ARBA" id="ARBA00012652"/>
    </source>
</evidence>
<keyword evidence="9" id="KW-1185">Reference proteome</keyword>
<proteinExistence type="predicted"/>
<dbReference type="GO" id="GO:0030596">
    <property type="term" value="F:alpha-L-rhamnosidase activity"/>
    <property type="evidence" value="ECO:0007669"/>
    <property type="project" value="UniProtKB-EC"/>
</dbReference>
<evidence type="ECO:0000259" key="6">
    <source>
        <dbReference type="Pfam" id="PF17389"/>
    </source>
</evidence>
<dbReference type="PANTHER" id="PTHR33307">
    <property type="entry name" value="ALPHA-RHAMNOSIDASE (EUROFUNG)"/>
    <property type="match status" value="1"/>
</dbReference>
<dbReference type="Gene3D" id="1.50.10.10">
    <property type="match status" value="1"/>
</dbReference>
<dbReference type="PIRSF" id="PIRSF010631">
    <property type="entry name" value="A-rhamnsds"/>
    <property type="match status" value="1"/>
</dbReference>
<dbReference type="InterPro" id="IPR013737">
    <property type="entry name" value="Bac_rhamnosid_N"/>
</dbReference>
<evidence type="ECO:0000256" key="1">
    <source>
        <dbReference type="ARBA" id="ARBA00001445"/>
    </source>
</evidence>
<feature type="domain" description="Alpha-L-rhamnosidase six-hairpin glycosidase" evidence="6">
    <location>
        <begin position="421"/>
        <end position="769"/>
    </location>
</feature>
<evidence type="ECO:0000259" key="7">
    <source>
        <dbReference type="Pfam" id="PF17390"/>
    </source>
</evidence>
<dbReference type="SUPFAM" id="SSF48208">
    <property type="entry name" value="Six-hairpin glycosidases"/>
    <property type="match status" value="1"/>
</dbReference>
<evidence type="ECO:0000259" key="4">
    <source>
        <dbReference type="Pfam" id="PF05592"/>
    </source>
</evidence>